<protein>
    <submittedName>
        <fullName evidence="1">Cell envelope biogenesis protein OmpA</fullName>
    </submittedName>
</protein>
<name>A0A6I2MN12_9FLAO</name>
<dbReference type="Proteomes" id="UP000443153">
    <property type="component" value="Unassembled WGS sequence"/>
</dbReference>
<dbReference type="InterPro" id="IPR011659">
    <property type="entry name" value="WD40"/>
</dbReference>
<sequence length="414" mass="46754">MKNTITYNVTFAFIISFFCYSLNAQRTKTPENNSVSVYEKNKRADDFIKLKKLGYQEKEIFEDLGNAHFLAENYETALFWYEKFRAVSAEGTLSKGFQKRYEYTVAKTSDSETAVAMNREDWLAAIRRDYEVEESNNSHDNKYRRLDSKLILQGNMKSQLLGANNDDLGEELKEGYGYKAPISLTADGKTAFFSKAVYVKPPIGIFSKKEVVHKIYRADKKNGRWQNVREIAVCPKYSSALHPAVSYDGKRLFFTSDMPGSYGKYDIYVSNIRKDGSLGVAMNLGEKVNTKKNDMYPRIVGTSTLFFASDGRKGLGGLDVYMAQVNSTNVGLAINLGDTLNSREDDYAVRFMPENDMAYVISSRGKSAGDLHQVAFSYSQPGDHIPEENTAYNILEAINNESKMDLSSSVFEDE</sequence>
<comment type="caution">
    <text evidence="1">The sequence shown here is derived from an EMBL/GenBank/DDBJ whole genome shotgun (WGS) entry which is preliminary data.</text>
</comment>
<proteinExistence type="predicted"/>
<organism evidence="1 2">
    <name type="scientific">Maribacter luteus</name>
    <dbReference type="NCBI Taxonomy" id="2594478"/>
    <lineage>
        <taxon>Bacteria</taxon>
        <taxon>Pseudomonadati</taxon>
        <taxon>Bacteroidota</taxon>
        <taxon>Flavobacteriia</taxon>
        <taxon>Flavobacteriales</taxon>
        <taxon>Flavobacteriaceae</taxon>
        <taxon>Maribacter</taxon>
    </lineage>
</organism>
<dbReference type="SUPFAM" id="SSF82171">
    <property type="entry name" value="DPP6 N-terminal domain-like"/>
    <property type="match status" value="1"/>
</dbReference>
<dbReference type="EMBL" id="WKJH01000001">
    <property type="protein sequence ID" value="MRX62666.1"/>
    <property type="molecule type" value="Genomic_DNA"/>
</dbReference>
<dbReference type="Gene3D" id="2.120.10.30">
    <property type="entry name" value="TolB, C-terminal domain"/>
    <property type="match status" value="1"/>
</dbReference>
<dbReference type="RefSeq" id="WP_154362736.1">
    <property type="nucleotide sequence ID" value="NZ_CANMYZ010000001.1"/>
</dbReference>
<dbReference type="AlphaFoldDB" id="A0A6I2MN12"/>
<dbReference type="OrthoDB" id="1413558at2"/>
<accession>A0A6I2MN12</accession>
<keyword evidence="2" id="KW-1185">Reference proteome</keyword>
<evidence type="ECO:0000313" key="1">
    <source>
        <dbReference type="EMBL" id="MRX62666.1"/>
    </source>
</evidence>
<gene>
    <name evidence="1" type="ORF">GJ691_00675</name>
</gene>
<dbReference type="Pfam" id="PF07676">
    <property type="entry name" value="PD40"/>
    <property type="match status" value="1"/>
</dbReference>
<dbReference type="InterPro" id="IPR011042">
    <property type="entry name" value="6-blade_b-propeller_TolB-like"/>
</dbReference>
<evidence type="ECO:0000313" key="2">
    <source>
        <dbReference type="Proteomes" id="UP000443153"/>
    </source>
</evidence>
<reference evidence="1 2" key="1">
    <citation type="submission" date="2019-11" db="EMBL/GenBank/DDBJ databases">
        <title>Maribacter lutea sp. nov., a marine bacterium isolated from intertidal sand.</title>
        <authorList>
            <person name="Liu A."/>
        </authorList>
    </citation>
    <scope>NUCLEOTIDE SEQUENCE [LARGE SCALE GENOMIC DNA]</scope>
    <source>
        <strain evidence="1 2">RZ05</strain>
    </source>
</reference>